<evidence type="ECO:0000256" key="1">
    <source>
        <dbReference type="ARBA" id="ARBA00004184"/>
    </source>
</evidence>
<dbReference type="GO" id="GO:0006886">
    <property type="term" value="P:intracellular protein transport"/>
    <property type="evidence" value="ECO:0007669"/>
    <property type="project" value="InterPro"/>
</dbReference>
<dbReference type="GO" id="GO:0012505">
    <property type="term" value="C:endomembrane system"/>
    <property type="evidence" value="ECO:0007669"/>
    <property type="project" value="UniProtKB-SubCell"/>
</dbReference>
<dbReference type="InterPro" id="IPR011989">
    <property type="entry name" value="ARM-like"/>
</dbReference>
<evidence type="ECO:0000313" key="7">
    <source>
        <dbReference type="EMBL" id="ELK38481.1"/>
    </source>
</evidence>
<keyword evidence="8" id="KW-1185">Reference proteome</keyword>
<keyword evidence="5" id="KW-0472">Membrane</keyword>
<proteinExistence type="inferred from homology"/>
<evidence type="ECO:0000256" key="3">
    <source>
        <dbReference type="ARBA" id="ARBA00022448"/>
    </source>
</evidence>
<dbReference type="Gene3D" id="1.25.10.10">
    <property type="entry name" value="Leucine-rich Repeat Variant"/>
    <property type="match status" value="1"/>
</dbReference>
<dbReference type="GO" id="GO:0016192">
    <property type="term" value="P:vesicle-mediated transport"/>
    <property type="evidence" value="ECO:0007669"/>
    <property type="project" value="InterPro"/>
</dbReference>
<evidence type="ECO:0000256" key="4">
    <source>
        <dbReference type="ARBA" id="ARBA00022927"/>
    </source>
</evidence>
<dbReference type="InterPro" id="IPR002553">
    <property type="entry name" value="Clathrin/coatomer_adapt-like_N"/>
</dbReference>
<comment type="similarity">
    <text evidence="2">Belongs to the adaptor complexes large subunit family.</text>
</comment>
<organism evidence="7 8">
    <name type="scientific">Myotis davidii</name>
    <name type="common">David's myotis</name>
    <dbReference type="NCBI Taxonomy" id="225400"/>
    <lineage>
        <taxon>Eukaryota</taxon>
        <taxon>Metazoa</taxon>
        <taxon>Chordata</taxon>
        <taxon>Craniata</taxon>
        <taxon>Vertebrata</taxon>
        <taxon>Euteleostomi</taxon>
        <taxon>Mammalia</taxon>
        <taxon>Eutheria</taxon>
        <taxon>Laurasiatheria</taxon>
        <taxon>Chiroptera</taxon>
        <taxon>Yangochiroptera</taxon>
        <taxon>Vespertilionidae</taxon>
        <taxon>Myotis</taxon>
    </lineage>
</organism>
<feature type="domain" description="Clathrin/coatomer adaptor adaptin-like N-terminal" evidence="6">
    <location>
        <begin position="62"/>
        <end position="214"/>
    </location>
</feature>
<dbReference type="PANTHER" id="PTHR11134">
    <property type="entry name" value="ADAPTOR COMPLEX SUBUNIT BETA FAMILY MEMBER"/>
    <property type="match status" value="1"/>
</dbReference>
<dbReference type="Pfam" id="PF01602">
    <property type="entry name" value="Adaptin_N"/>
    <property type="match status" value="1"/>
</dbReference>
<keyword evidence="3" id="KW-0813">Transport</keyword>
<evidence type="ECO:0000259" key="6">
    <source>
        <dbReference type="Pfam" id="PF01602"/>
    </source>
</evidence>
<evidence type="ECO:0000256" key="2">
    <source>
        <dbReference type="ARBA" id="ARBA00006613"/>
    </source>
</evidence>
<evidence type="ECO:0000256" key="5">
    <source>
        <dbReference type="ARBA" id="ARBA00023136"/>
    </source>
</evidence>
<dbReference type="AlphaFoldDB" id="L5MJF5"/>
<dbReference type="Proteomes" id="UP000010556">
    <property type="component" value="Unassembled WGS sequence"/>
</dbReference>
<comment type="subcellular location">
    <subcellularLocation>
        <location evidence="1">Endomembrane system</location>
        <topology evidence="1">Peripheral membrane protein</topology>
    </subcellularLocation>
</comment>
<protein>
    <submittedName>
        <fullName evidence="7">AP-3 complex subunit beta-2</fullName>
    </submittedName>
</protein>
<dbReference type="EMBL" id="KB098932">
    <property type="protein sequence ID" value="ELK38481.1"/>
    <property type="molecule type" value="Genomic_DNA"/>
</dbReference>
<sequence length="290" mass="31656">MVLQNQGMFEPKLKSFYIRSTNVTQIKTLKPEELAKLAREPMSPVGTPDLHWQRGQGLWGKVQATGCCATNMGLVCDTCLNGLVKLLSSCNEVGVAASVFSKKLLYMRWHRAIIKHLAKLTDSIQVPVAQASTLWLSSEYSKHVSRIAPDDPRKMAKPLTVEEGIHPAATLNLTKSTLNLTKCKQTMLVTQRVLSLAESDQYGDTHHGACFTRRIIPPELGGALSHRRGQEPLLFGIQTGPSLEVILQRPGRLPAALTVPPAQCQGHGLPGAPRRGRGGYMSLCVQHGGK</sequence>
<dbReference type="GO" id="GO:0030117">
    <property type="term" value="C:membrane coat"/>
    <property type="evidence" value="ECO:0007669"/>
    <property type="project" value="InterPro"/>
</dbReference>
<dbReference type="InterPro" id="IPR026739">
    <property type="entry name" value="AP_beta"/>
</dbReference>
<accession>L5MJF5</accession>
<keyword evidence="4" id="KW-0653">Protein transport</keyword>
<evidence type="ECO:0000313" key="8">
    <source>
        <dbReference type="Proteomes" id="UP000010556"/>
    </source>
</evidence>
<reference evidence="8" key="1">
    <citation type="journal article" date="2013" name="Science">
        <title>Comparative analysis of bat genomes provides insight into the evolution of flight and immunity.</title>
        <authorList>
            <person name="Zhang G."/>
            <person name="Cowled C."/>
            <person name="Shi Z."/>
            <person name="Huang Z."/>
            <person name="Bishop-Lilly K.A."/>
            <person name="Fang X."/>
            <person name="Wynne J.W."/>
            <person name="Xiong Z."/>
            <person name="Baker M.L."/>
            <person name="Zhao W."/>
            <person name="Tachedjian M."/>
            <person name="Zhu Y."/>
            <person name="Zhou P."/>
            <person name="Jiang X."/>
            <person name="Ng J."/>
            <person name="Yang L."/>
            <person name="Wu L."/>
            <person name="Xiao J."/>
            <person name="Feng Y."/>
            <person name="Chen Y."/>
            <person name="Sun X."/>
            <person name="Zhang Y."/>
            <person name="Marsh G.A."/>
            <person name="Crameri G."/>
            <person name="Broder C.C."/>
            <person name="Frey K.G."/>
            <person name="Wang L.F."/>
            <person name="Wang J."/>
        </authorList>
    </citation>
    <scope>NUCLEOTIDE SEQUENCE [LARGE SCALE GENOMIC DNA]</scope>
</reference>
<gene>
    <name evidence="7" type="ORF">MDA_GLEAN10014299</name>
</gene>
<name>L5MJF5_MYODS</name>